<protein>
    <submittedName>
        <fullName evidence="2">Protein C</fullName>
    </submittedName>
</protein>
<gene>
    <name evidence="2" type="ordered locus">TEQUI_1515</name>
</gene>
<evidence type="ECO:0000313" key="2">
    <source>
        <dbReference type="EMBL" id="ADU92427.1"/>
    </source>
</evidence>
<proteinExistence type="predicted"/>
<evidence type="ECO:0000256" key="1">
    <source>
        <dbReference type="SAM" id="MobiDB-lite"/>
    </source>
</evidence>
<feature type="region of interest" description="Disordered" evidence="1">
    <location>
        <begin position="409"/>
        <end position="484"/>
    </location>
</feature>
<reference evidence="2 3" key="1">
    <citation type="journal article" date="2011" name="J. Bacteriol.">
        <title>Genome sequence of Taylorella equigenitalis MCE9, the causative agent of contagious equine metritis.</title>
        <authorList>
            <person name="Hebert L."/>
            <person name="Moumen B."/>
            <person name="Duquesne F."/>
            <person name="Breuil M.F."/>
            <person name="Laugier C."/>
            <person name="Batto J.M."/>
            <person name="Renault P."/>
            <person name="Petry S."/>
        </authorList>
    </citation>
    <scope>NUCLEOTIDE SEQUENCE [LARGE SCALE GENOMIC DNA]</scope>
    <source>
        <strain evidence="2 3">MCE9</strain>
    </source>
</reference>
<evidence type="ECO:0000313" key="3">
    <source>
        <dbReference type="Proteomes" id="UP000007472"/>
    </source>
</evidence>
<dbReference type="AlphaFoldDB" id="A0A654KIY6"/>
<sequence>MLVKFFKNRSRGSKLKGESARKKADEFKFGYSKAIYTKTNSNSIKKSYGPKSSIEYLLREKERNQYKKIKDNVNPKNDEKIKRLKQKLDNVKILRGDPIVSLKLGEYADFKFENSYTAGCLAIQEKNLDDKNKKEIMNSFEELVFTGIDYQNRNILWVEHTDKKNLELNFFIANIEPSTDKNFVPYLHKTDKRLFANWRDLINENYNLSNPLDPKKKQSLIENKRIPKDVNTIRNTVHSLVEKEVEAGKLTNREEVIKFIKRKGYKVARTTKQNISIKNPNGTRNIRLSGEYYKEEFLRQVVKEKSKGLLSFLSKESKEIENPTVANDSQKLIDTRDTKQILDEFSQWVTARHDKHRNKYSQSDIEPYDWDNSFTNLKTYDPYEKYEIKFVDSKHKEVEPELEEARIAKEKAEEEKRRRENEERIARELREAEEKRKAEEARIAKEKAENEERIARELREEEEEKRRRENEEIEPETPKIDLFM</sequence>
<feature type="compositionally biased region" description="Basic and acidic residues" evidence="1">
    <location>
        <begin position="409"/>
        <end position="470"/>
    </location>
</feature>
<dbReference type="EMBL" id="CP002456">
    <property type="protein sequence ID" value="ADU92427.1"/>
    <property type="molecule type" value="Genomic_DNA"/>
</dbReference>
<dbReference type="KEGG" id="teq:TEQUI_1515"/>
<name>A0A654KIY6_TAYEM</name>
<dbReference type="Proteomes" id="UP000007472">
    <property type="component" value="Chromosome"/>
</dbReference>
<accession>A0A654KIY6</accession>
<organism evidence="2 3">
    <name type="scientific">Taylorella equigenitalis (strain MCE9)</name>
    <dbReference type="NCBI Taxonomy" id="937774"/>
    <lineage>
        <taxon>Bacteria</taxon>
        <taxon>Pseudomonadati</taxon>
        <taxon>Pseudomonadota</taxon>
        <taxon>Betaproteobacteria</taxon>
        <taxon>Burkholderiales</taxon>
        <taxon>Alcaligenaceae</taxon>
        <taxon>Taylorella</taxon>
    </lineage>
</organism>